<dbReference type="AlphaFoldDB" id="A0A926EJP6"/>
<feature type="transmembrane region" description="Helical" evidence="1">
    <location>
        <begin position="152"/>
        <end position="182"/>
    </location>
</feature>
<evidence type="ECO:0000313" key="3">
    <source>
        <dbReference type="Proteomes" id="UP000655830"/>
    </source>
</evidence>
<proteinExistence type="predicted"/>
<sequence>MGNLNFIKELFKGIIIGIANIIPGVSGGTLAVSMGIYDKIISAVTHLFKKPKESIRTLIPYGIGVVVGIIGLSFIIEWLFLNYPLPTNLFFIGLILGSVPMLYKNVKNKKINIRYIIAFVLMFVLVVGLSLVNGDQNIQVDLELSLIGSIKMFVVGIIASATMVIPGVSGSMVLTIMGYYLPIIETINQVIKHLVTFNFVACIQSAIMLIPFAIGVGLGIFLIAKLIEFLFQKAKTLVYWAILGLVISSPVAILIVAQIEQVSILSLVIGCICLMFGLKVATMLSE</sequence>
<keyword evidence="1" id="KW-1133">Transmembrane helix</keyword>
<gene>
    <name evidence="2" type="ORF">H8718_12035</name>
</gene>
<protein>
    <submittedName>
        <fullName evidence="2">DUF368 domain-containing protein</fullName>
    </submittedName>
</protein>
<evidence type="ECO:0000256" key="1">
    <source>
        <dbReference type="SAM" id="Phobius"/>
    </source>
</evidence>
<feature type="transmembrane region" description="Helical" evidence="1">
    <location>
        <begin position="115"/>
        <end position="132"/>
    </location>
</feature>
<feature type="transmembrane region" description="Helical" evidence="1">
    <location>
        <begin position="58"/>
        <end position="81"/>
    </location>
</feature>
<feature type="transmembrane region" description="Helical" evidence="1">
    <location>
        <begin position="264"/>
        <end position="284"/>
    </location>
</feature>
<feature type="transmembrane region" description="Helical" evidence="1">
    <location>
        <begin position="87"/>
        <end position="103"/>
    </location>
</feature>
<feature type="transmembrane region" description="Helical" evidence="1">
    <location>
        <begin position="236"/>
        <end position="257"/>
    </location>
</feature>
<feature type="transmembrane region" description="Helical" evidence="1">
    <location>
        <begin position="194"/>
        <end position="224"/>
    </location>
</feature>
<dbReference type="Proteomes" id="UP000655830">
    <property type="component" value="Unassembled WGS sequence"/>
</dbReference>
<keyword evidence="1" id="KW-0472">Membrane</keyword>
<keyword evidence="3" id="KW-1185">Reference proteome</keyword>
<reference evidence="2" key="1">
    <citation type="submission" date="2020-08" db="EMBL/GenBank/DDBJ databases">
        <title>Genome public.</title>
        <authorList>
            <person name="Liu C."/>
            <person name="Sun Q."/>
        </authorList>
    </citation>
    <scope>NUCLEOTIDE SEQUENCE</scope>
    <source>
        <strain evidence="2">NSJ-12</strain>
    </source>
</reference>
<accession>A0A926EJP6</accession>
<dbReference type="Pfam" id="PF04018">
    <property type="entry name" value="VCA0040-like"/>
    <property type="match status" value="1"/>
</dbReference>
<dbReference type="EMBL" id="JACRSY010000018">
    <property type="protein sequence ID" value="MBC8580255.1"/>
    <property type="molecule type" value="Genomic_DNA"/>
</dbReference>
<keyword evidence="1" id="KW-0812">Transmembrane</keyword>
<evidence type="ECO:0000313" key="2">
    <source>
        <dbReference type="EMBL" id="MBC8580255.1"/>
    </source>
</evidence>
<feature type="transmembrane region" description="Helical" evidence="1">
    <location>
        <begin position="14"/>
        <end position="37"/>
    </location>
</feature>
<organism evidence="2 3">
    <name type="scientific">Zhenhengia yiwuensis</name>
    <dbReference type="NCBI Taxonomy" id="2763666"/>
    <lineage>
        <taxon>Bacteria</taxon>
        <taxon>Bacillati</taxon>
        <taxon>Bacillota</taxon>
        <taxon>Clostridia</taxon>
        <taxon>Lachnospirales</taxon>
        <taxon>Lachnospiraceae</taxon>
        <taxon>Zhenhengia</taxon>
    </lineage>
</organism>
<comment type="caution">
    <text evidence="2">The sequence shown here is derived from an EMBL/GenBank/DDBJ whole genome shotgun (WGS) entry which is preliminary data.</text>
</comment>
<dbReference type="PANTHER" id="PTHR37308:SF1">
    <property type="entry name" value="POLYPRENYL-PHOSPHATE TRANSPORTER"/>
    <property type="match status" value="1"/>
</dbReference>
<dbReference type="InterPro" id="IPR007163">
    <property type="entry name" value="VCA0040-like"/>
</dbReference>
<name>A0A926EJP6_9FIRM</name>
<dbReference type="PANTHER" id="PTHR37308">
    <property type="entry name" value="INTEGRAL MEMBRANE PROTEIN"/>
    <property type="match status" value="1"/>
</dbReference>